<dbReference type="EMBL" id="CM046113">
    <property type="protein sequence ID" value="KAI8420970.1"/>
    <property type="molecule type" value="Genomic_DNA"/>
</dbReference>
<proteinExistence type="predicted"/>
<name>A0ACC0JA31_CHOFU</name>
<evidence type="ECO:0000313" key="2">
    <source>
        <dbReference type="Proteomes" id="UP001064048"/>
    </source>
</evidence>
<gene>
    <name evidence="1" type="ORF">MSG28_008119</name>
</gene>
<keyword evidence="2" id="KW-1185">Reference proteome</keyword>
<reference evidence="1 2" key="1">
    <citation type="journal article" date="2022" name="Genome Biol. Evol.">
        <title>The Spruce Budworm Genome: Reconstructing the Evolutionary History of Antifreeze Proteins.</title>
        <authorList>
            <person name="Beliveau C."/>
            <person name="Gagne P."/>
            <person name="Picq S."/>
            <person name="Vernygora O."/>
            <person name="Keeling C.I."/>
            <person name="Pinkney K."/>
            <person name="Doucet D."/>
            <person name="Wen F."/>
            <person name="Johnston J.S."/>
            <person name="Maaroufi H."/>
            <person name="Boyle B."/>
            <person name="Laroche J."/>
            <person name="Dewar K."/>
            <person name="Juretic N."/>
            <person name="Blackburn G."/>
            <person name="Nisole A."/>
            <person name="Brunet B."/>
            <person name="Brandao M."/>
            <person name="Lumley L."/>
            <person name="Duan J."/>
            <person name="Quan G."/>
            <person name="Lucarotti C.J."/>
            <person name="Roe A.D."/>
            <person name="Sperling F.A.H."/>
            <person name="Levesque R.C."/>
            <person name="Cusson M."/>
        </authorList>
    </citation>
    <scope>NUCLEOTIDE SEQUENCE [LARGE SCALE GENOMIC DNA]</scope>
    <source>
        <strain evidence="1">Glfc:IPQL:Cfum</strain>
    </source>
</reference>
<evidence type="ECO:0000313" key="1">
    <source>
        <dbReference type="EMBL" id="KAI8420970.1"/>
    </source>
</evidence>
<organism evidence="1 2">
    <name type="scientific">Choristoneura fumiferana</name>
    <name type="common">Spruce budworm moth</name>
    <name type="synonym">Archips fumiferana</name>
    <dbReference type="NCBI Taxonomy" id="7141"/>
    <lineage>
        <taxon>Eukaryota</taxon>
        <taxon>Metazoa</taxon>
        <taxon>Ecdysozoa</taxon>
        <taxon>Arthropoda</taxon>
        <taxon>Hexapoda</taxon>
        <taxon>Insecta</taxon>
        <taxon>Pterygota</taxon>
        <taxon>Neoptera</taxon>
        <taxon>Endopterygota</taxon>
        <taxon>Lepidoptera</taxon>
        <taxon>Glossata</taxon>
        <taxon>Ditrysia</taxon>
        <taxon>Tortricoidea</taxon>
        <taxon>Tortricidae</taxon>
        <taxon>Tortricinae</taxon>
        <taxon>Choristoneura</taxon>
    </lineage>
</organism>
<comment type="caution">
    <text evidence="1">The sequence shown here is derived from an EMBL/GenBank/DDBJ whole genome shotgun (WGS) entry which is preliminary data.</text>
</comment>
<protein>
    <submittedName>
        <fullName evidence="1">Uncharacterized protein</fullName>
    </submittedName>
</protein>
<accession>A0ACC0JA31</accession>
<dbReference type="Proteomes" id="UP001064048">
    <property type="component" value="Chromosome 13"/>
</dbReference>
<sequence>MKVLYSIIIAMNSSEFNSAPGCNWQNGIIAPQSQPSTSGGSKKSKRERTAFTTHQLTQLEAEYGKDRFIKSIPRKNLAAQLKISERSIKIWYQNRRMKEKKDLKMKMKSPTDPHVENCDDDSTMPSFEMLTQSVNDSYIHNTITNPQATTSQYNGNLVVDYYGVPNGMNIESAAMAPAYVNDMAYSYQYPHSQLNANYMPRCQEMPPMTPPFNGCQMHLSANTLIPVTANSPVAYDTEFQMEAPLTAEPSSSIHNQLPLYPAAMQIVQELPPVPQPEHYSANSFFDMNYEHSYPETHNMALTLNVVNDTVQESMSIPISQHGPSQELTDREDLPSVFSTLSRMYHTDDLT</sequence>